<comment type="caution">
    <text evidence="10">The sequence shown here is derived from an EMBL/GenBank/DDBJ whole genome shotgun (WGS) entry which is preliminary data.</text>
</comment>
<dbReference type="GO" id="GO:0006952">
    <property type="term" value="P:defense response"/>
    <property type="evidence" value="ECO:0007669"/>
    <property type="project" value="UniProtKB-ARBA"/>
</dbReference>
<dbReference type="InterPro" id="IPR003591">
    <property type="entry name" value="Leu-rich_rpt_typical-subtyp"/>
</dbReference>
<dbReference type="EMBL" id="JACTNZ010000001">
    <property type="protein sequence ID" value="KAG5564242.1"/>
    <property type="molecule type" value="Genomic_DNA"/>
</dbReference>
<dbReference type="Pfam" id="PF00560">
    <property type="entry name" value="LRR_1"/>
    <property type="match status" value="4"/>
</dbReference>
<evidence type="ECO:0000256" key="1">
    <source>
        <dbReference type="ARBA" id="ARBA00004167"/>
    </source>
</evidence>
<evidence type="ECO:0000256" key="4">
    <source>
        <dbReference type="ARBA" id="ARBA00022692"/>
    </source>
</evidence>
<dbReference type="PANTHER" id="PTHR48062">
    <property type="entry name" value="RECEPTOR-LIKE PROTEIN 14"/>
    <property type="match status" value="1"/>
</dbReference>
<keyword evidence="5" id="KW-0732">Signal</keyword>
<comment type="subcellular location">
    <subcellularLocation>
        <location evidence="1">Membrane</location>
        <topology evidence="1">Single-pass membrane protein</topology>
    </subcellularLocation>
</comment>
<protein>
    <submittedName>
        <fullName evidence="10">Uncharacterized protein</fullName>
    </submittedName>
</protein>
<evidence type="ECO:0000256" key="5">
    <source>
        <dbReference type="ARBA" id="ARBA00022729"/>
    </source>
</evidence>
<dbReference type="PANTHER" id="PTHR48062:SF21">
    <property type="entry name" value="RECEPTOR-LIKE PROTEIN 12"/>
    <property type="match status" value="1"/>
</dbReference>
<dbReference type="InterPro" id="IPR032675">
    <property type="entry name" value="LRR_dom_sf"/>
</dbReference>
<accession>A0AAV6LHH8</accession>
<keyword evidence="4" id="KW-0812">Transmembrane</keyword>
<proteinExistence type="inferred from homology"/>
<keyword evidence="8" id="KW-0472">Membrane</keyword>
<dbReference type="Proteomes" id="UP000823749">
    <property type="component" value="Chromosome 1"/>
</dbReference>
<name>A0AAV6LHH8_9ERIC</name>
<evidence type="ECO:0000256" key="8">
    <source>
        <dbReference type="ARBA" id="ARBA00023136"/>
    </source>
</evidence>
<evidence type="ECO:0000256" key="9">
    <source>
        <dbReference type="ARBA" id="ARBA00023180"/>
    </source>
</evidence>
<dbReference type="Gene3D" id="3.80.10.10">
    <property type="entry name" value="Ribonuclease Inhibitor"/>
    <property type="match status" value="2"/>
</dbReference>
<dbReference type="SMART" id="SM00369">
    <property type="entry name" value="LRR_TYP"/>
    <property type="match status" value="4"/>
</dbReference>
<dbReference type="GO" id="GO:0051707">
    <property type="term" value="P:response to other organism"/>
    <property type="evidence" value="ECO:0007669"/>
    <property type="project" value="UniProtKB-ARBA"/>
</dbReference>
<keyword evidence="9" id="KW-0325">Glycoprotein</keyword>
<dbReference type="GO" id="GO:0016020">
    <property type="term" value="C:membrane"/>
    <property type="evidence" value="ECO:0007669"/>
    <property type="project" value="UniProtKB-SubCell"/>
</dbReference>
<dbReference type="FunFam" id="3.80.10.10:FF:000041">
    <property type="entry name" value="LRR receptor-like serine/threonine-protein kinase ERECTA"/>
    <property type="match status" value="1"/>
</dbReference>
<evidence type="ECO:0000256" key="2">
    <source>
        <dbReference type="ARBA" id="ARBA00009592"/>
    </source>
</evidence>
<evidence type="ECO:0000256" key="6">
    <source>
        <dbReference type="ARBA" id="ARBA00022737"/>
    </source>
</evidence>
<organism evidence="10 11">
    <name type="scientific">Rhododendron griersonianum</name>
    <dbReference type="NCBI Taxonomy" id="479676"/>
    <lineage>
        <taxon>Eukaryota</taxon>
        <taxon>Viridiplantae</taxon>
        <taxon>Streptophyta</taxon>
        <taxon>Embryophyta</taxon>
        <taxon>Tracheophyta</taxon>
        <taxon>Spermatophyta</taxon>
        <taxon>Magnoliopsida</taxon>
        <taxon>eudicotyledons</taxon>
        <taxon>Gunneridae</taxon>
        <taxon>Pentapetalae</taxon>
        <taxon>asterids</taxon>
        <taxon>Ericales</taxon>
        <taxon>Ericaceae</taxon>
        <taxon>Ericoideae</taxon>
        <taxon>Rhodoreae</taxon>
        <taxon>Rhododendron</taxon>
    </lineage>
</organism>
<evidence type="ECO:0000313" key="11">
    <source>
        <dbReference type="Proteomes" id="UP000823749"/>
    </source>
</evidence>
<comment type="similarity">
    <text evidence="2">Belongs to the RLP family.</text>
</comment>
<evidence type="ECO:0000256" key="3">
    <source>
        <dbReference type="ARBA" id="ARBA00022614"/>
    </source>
</evidence>
<evidence type="ECO:0000313" key="10">
    <source>
        <dbReference type="EMBL" id="KAG5564242.1"/>
    </source>
</evidence>
<dbReference type="InterPro" id="IPR051502">
    <property type="entry name" value="RLP_Defense_Trigger"/>
</dbReference>
<dbReference type="InterPro" id="IPR001611">
    <property type="entry name" value="Leu-rich_rpt"/>
</dbReference>
<dbReference type="FunFam" id="3.80.10.10:FF:000095">
    <property type="entry name" value="LRR receptor-like serine/threonine-protein kinase GSO1"/>
    <property type="match status" value="1"/>
</dbReference>
<gene>
    <name evidence="10" type="ORF">RHGRI_000443</name>
</gene>
<dbReference type="AlphaFoldDB" id="A0AAV6LHH8"/>
<keyword evidence="7" id="KW-1133">Transmembrane helix</keyword>
<dbReference type="PRINTS" id="PR00019">
    <property type="entry name" value="LEURICHRPT"/>
</dbReference>
<dbReference type="Pfam" id="PF13855">
    <property type="entry name" value="LRR_8"/>
    <property type="match status" value="1"/>
</dbReference>
<sequence>MDYVILDDVLPYIRVMTSLQVLSLTSCDSKHISSIEGLCELKKLRELDVAWSSFGGTLPWCLANLTSLRLLDITSNHFTGNIARSPLINLTSLEYLAISNNDFEVPISFKSFFNHSKLVFIESLNNTLLEDQEDFLATSPSFQLVGLCLSNFEDGHITRSFPRFLYHQHDLILVELSRTGFTGKFPYWLLDNNTRMETLILSYNSFVGPLLLPLRQMRNLFRLDISNNHLEGFLPYKIAGSFPSLEFFNMSTNNFEGNIPSSFGDLTALKVLDLSNNGLSGEIPVHLAKGKIPAGFIGNNPTLTFLAMAGNHLEGPIPIELCRLEHLKLLDLSENNITGVVPSCFNSSYIYVIRLSKNRLDGPFPMAFQYSADLRLRELDLSYNQFNGTIPTWIGNLSYLEVLLLQHNNFEGNIPNELCNLSSLTLIDLSSNNLFGSIPPCISEIEFNGVNVGENGYEFSIDSAHTFTLLLHDLGMVLAKSEEDRDRNFDIGTTGQEAKFTTKGVSFTYRGIVLQLFSGINLSHN</sequence>
<keyword evidence="3" id="KW-0433">Leucine-rich repeat</keyword>
<reference evidence="10" key="1">
    <citation type="submission" date="2020-08" db="EMBL/GenBank/DDBJ databases">
        <title>Plant Genome Project.</title>
        <authorList>
            <person name="Zhang R.-G."/>
        </authorList>
    </citation>
    <scope>NUCLEOTIDE SEQUENCE</scope>
    <source>
        <strain evidence="10">WSP0</strain>
        <tissue evidence="10">Leaf</tissue>
    </source>
</reference>
<evidence type="ECO:0000256" key="7">
    <source>
        <dbReference type="ARBA" id="ARBA00022989"/>
    </source>
</evidence>
<keyword evidence="6" id="KW-0677">Repeat</keyword>
<dbReference type="SUPFAM" id="SSF52058">
    <property type="entry name" value="L domain-like"/>
    <property type="match status" value="2"/>
</dbReference>
<keyword evidence="11" id="KW-1185">Reference proteome</keyword>